<evidence type="ECO:0000313" key="3">
    <source>
        <dbReference type="EMBL" id="GIY09881.1"/>
    </source>
</evidence>
<accession>A0AAV4QP82</accession>
<reference evidence="3 4" key="1">
    <citation type="submission" date="2021-06" db="EMBL/GenBank/DDBJ databases">
        <title>Caerostris extrusa draft genome.</title>
        <authorList>
            <person name="Kono N."/>
            <person name="Arakawa K."/>
        </authorList>
    </citation>
    <scope>NUCLEOTIDE SEQUENCE [LARGE SCALE GENOMIC DNA]</scope>
</reference>
<evidence type="ECO:0000256" key="1">
    <source>
        <dbReference type="SAM" id="MobiDB-lite"/>
    </source>
</evidence>
<dbReference type="AlphaFoldDB" id="A0AAV4QP82"/>
<gene>
    <name evidence="3" type="ORF">CEXT_54261</name>
</gene>
<feature type="region of interest" description="Disordered" evidence="1">
    <location>
        <begin position="46"/>
        <end position="87"/>
    </location>
</feature>
<evidence type="ECO:0000256" key="2">
    <source>
        <dbReference type="SAM" id="Phobius"/>
    </source>
</evidence>
<evidence type="ECO:0000313" key="4">
    <source>
        <dbReference type="Proteomes" id="UP001054945"/>
    </source>
</evidence>
<feature type="transmembrane region" description="Helical" evidence="2">
    <location>
        <begin position="102"/>
        <end position="121"/>
    </location>
</feature>
<keyword evidence="2" id="KW-0472">Membrane</keyword>
<keyword evidence="2" id="KW-1133">Transmembrane helix</keyword>
<sequence>MTKSVSHDHKTSYICFLISYLHCIRKQNKRKNKPYSIRKTHLLSAHPHVRPSLSNQRSASHGQMDLPEAQETLRPVTGEAGGGRSSVKQKSSFHSVKIQQEFLPFFLLLPLNIILSTYALYSHVYVGDNPGRGGEITAVDIKSRRSMAAET</sequence>
<keyword evidence="2" id="KW-0812">Transmembrane</keyword>
<protein>
    <submittedName>
        <fullName evidence="3">Uncharacterized protein</fullName>
    </submittedName>
</protein>
<organism evidence="3 4">
    <name type="scientific">Caerostris extrusa</name>
    <name type="common">Bark spider</name>
    <name type="synonym">Caerostris bankana</name>
    <dbReference type="NCBI Taxonomy" id="172846"/>
    <lineage>
        <taxon>Eukaryota</taxon>
        <taxon>Metazoa</taxon>
        <taxon>Ecdysozoa</taxon>
        <taxon>Arthropoda</taxon>
        <taxon>Chelicerata</taxon>
        <taxon>Arachnida</taxon>
        <taxon>Araneae</taxon>
        <taxon>Araneomorphae</taxon>
        <taxon>Entelegynae</taxon>
        <taxon>Araneoidea</taxon>
        <taxon>Araneidae</taxon>
        <taxon>Caerostris</taxon>
    </lineage>
</organism>
<proteinExistence type="predicted"/>
<name>A0AAV4QP82_CAEEX</name>
<comment type="caution">
    <text evidence="3">The sequence shown here is derived from an EMBL/GenBank/DDBJ whole genome shotgun (WGS) entry which is preliminary data.</text>
</comment>
<dbReference type="Proteomes" id="UP001054945">
    <property type="component" value="Unassembled WGS sequence"/>
</dbReference>
<dbReference type="EMBL" id="BPLR01006439">
    <property type="protein sequence ID" value="GIY09881.1"/>
    <property type="molecule type" value="Genomic_DNA"/>
</dbReference>
<feature type="compositionally biased region" description="Polar residues" evidence="1">
    <location>
        <begin position="52"/>
        <end position="61"/>
    </location>
</feature>
<keyword evidence="4" id="KW-1185">Reference proteome</keyword>